<feature type="transmembrane region" description="Helical" evidence="1">
    <location>
        <begin position="6"/>
        <end position="22"/>
    </location>
</feature>
<dbReference type="Proteomes" id="UP000295301">
    <property type="component" value="Unassembled WGS sequence"/>
</dbReference>
<protein>
    <submittedName>
        <fullName evidence="3">EamA family transporter</fullName>
    </submittedName>
</protein>
<feature type="transmembrane region" description="Helical" evidence="1">
    <location>
        <begin position="101"/>
        <end position="119"/>
    </location>
</feature>
<evidence type="ECO:0000313" key="3">
    <source>
        <dbReference type="EMBL" id="TDK51376.1"/>
    </source>
</evidence>
<feature type="transmembrane region" description="Helical" evidence="1">
    <location>
        <begin position="226"/>
        <end position="244"/>
    </location>
</feature>
<feature type="domain" description="EamA" evidence="2">
    <location>
        <begin position="2"/>
        <end position="141"/>
    </location>
</feature>
<name>A0A4R5VG47_9RHOB</name>
<dbReference type="SUPFAM" id="SSF103481">
    <property type="entry name" value="Multidrug resistance efflux transporter EmrE"/>
    <property type="match status" value="2"/>
</dbReference>
<evidence type="ECO:0000313" key="4">
    <source>
        <dbReference type="Proteomes" id="UP000295301"/>
    </source>
</evidence>
<feature type="transmembrane region" description="Helical" evidence="1">
    <location>
        <begin position="279"/>
        <end position="297"/>
    </location>
</feature>
<proteinExistence type="predicted"/>
<organism evidence="3 4">
    <name type="scientific">Antarcticimicrobium luteum</name>
    <dbReference type="NCBI Taxonomy" id="2547397"/>
    <lineage>
        <taxon>Bacteria</taxon>
        <taxon>Pseudomonadati</taxon>
        <taxon>Pseudomonadota</taxon>
        <taxon>Alphaproteobacteria</taxon>
        <taxon>Rhodobacterales</taxon>
        <taxon>Paracoccaceae</taxon>
        <taxon>Antarcticimicrobium</taxon>
    </lineage>
</organism>
<dbReference type="GO" id="GO:0016020">
    <property type="term" value="C:membrane"/>
    <property type="evidence" value="ECO:0007669"/>
    <property type="project" value="InterPro"/>
</dbReference>
<feature type="transmembrane region" description="Helical" evidence="1">
    <location>
        <begin position="250"/>
        <end position="272"/>
    </location>
</feature>
<evidence type="ECO:0000256" key="1">
    <source>
        <dbReference type="SAM" id="Phobius"/>
    </source>
</evidence>
<keyword evidence="1" id="KW-0812">Transmembrane</keyword>
<feature type="transmembrane region" description="Helical" evidence="1">
    <location>
        <begin position="34"/>
        <end position="52"/>
    </location>
</feature>
<keyword evidence="4" id="KW-1185">Reference proteome</keyword>
<keyword evidence="1" id="KW-1133">Transmembrane helix</keyword>
<accession>A0A4R5VG47</accession>
<evidence type="ECO:0000259" key="2">
    <source>
        <dbReference type="Pfam" id="PF00892"/>
    </source>
</evidence>
<dbReference type="RefSeq" id="WP_133358349.1">
    <property type="nucleotide sequence ID" value="NZ_SMUV01000047.1"/>
</dbReference>
<dbReference type="EMBL" id="SMUV01000047">
    <property type="protein sequence ID" value="TDK51376.1"/>
    <property type="molecule type" value="Genomic_DNA"/>
</dbReference>
<dbReference type="AlphaFoldDB" id="A0A4R5VG47"/>
<comment type="caution">
    <text evidence="3">The sequence shown here is derived from an EMBL/GenBank/DDBJ whole genome shotgun (WGS) entry which is preliminary data.</text>
</comment>
<keyword evidence="1" id="KW-0472">Membrane</keyword>
<dbReference type="Pfam" id="PF00892">
    <property type="entry name" value="EamA"/>
    <property type="match status" value="1"/>
</dbReference>
<dbReference type="InterPro" id="IPR037185">
    <property type="entry name" value="EmrE-like"/>
</dbReference>
<feature type="transmembrane region" description="Helical" evidence="1">
    <location>
        <begin position="64"/>
        <end position="89"/>
    </location>
</feature>
<reference evidence="3 4" key="1">
    <citation type="submission" date="2019-03" db="EMBL/GenBank/DDBJ databases">
        <title>Ruegeria lutea sp. nov., a novel strain, isolated from marine sediment, the Masan Bay, South Korea.</title>
        <authorList>
            <person name="Kim J."/>
            <person name="Kim D.-Y."/>
            <person name="Lee S.-S."/>
        </authorList>
    </citation>
    <scope>NUCLEOTIDE SEQUENCE [LARGE SCALE GENOMIC DNA]</scope>
    <source>
        <strain evidence="3 4">318-1</strain>
    </source>
</reference>
<dbReference type="OrthoDB" id="7709556at2"/>
<sequence>MTGEALAIVSAAFYGLAGAAIARGGRTARADNGLFLSILVTAAGSLALWLLFGRRVLPDLPLQQAATAIILFLLSGVASMVLGRYGMYAASVRIGAIRTSLYRRLIPVFALPVGFLLLSELPDPAVYPGAVLILGGVLLSLTPRTPGTAARPDASRVSGHAIAVASAGAYALAYALRRLGLDLWPDPLLGTFLGAAAGALWFLGARMFRAARPSTRPGLLEDRGPWQWTAAVTLAAGQTLQFLALLETEVATVALLGSLDILFTVAIAGFLFRTEAPPGPRIALAVLVAFAGTAVIFH</sequence>
<dbReference type="InterPro" id="IPR000620">
    <property type="entry name" value="EamA_dom"/>
</dbReference>
<feature type="transmembrane region" description="Helical" evidence="1">
    <location>
        <begin position="125"/>
        <end position="145"/>
    </location>
</feature>
<feature type="transmembrane region" description="Helical" evidence="1">
    <location>
        <begin position="157"/>
        <end position="176"/>
    </location>
</feature>
<feature type="transmembrane region" description="Helical" evidence="1">
    <location>
        <begin position="188"/>
        <end position="205"/>
    </location>
</feature>
<gene>
    <name evidence="3" type="ORF">E1832_03520</name>
</gene>